<dbReference type="InterPro" id="IPR014729">
    <property type="entry name" value="Rossmann-like_a/b/a_fold"/>
</dbReference>
<accession>A0ABX1AX22</accession>
<dbReference type="InterPro" id="IPR006015">
    <property type="entry name" value="Universal_stress_UspA"/>
</dbReference>
<comment type="similarity">
    <text evidence="1">Belongs to the universal stress protein A family.</text>
</comment>
<proteinExistence type="inferred from homology"/>
<dbReference type="Proteomes" id="UP000696294">
    <property type="component" value="Unassembled WGS sequence"/>
</dbReference>
<gene>
    <name evidence="3" type="ORF">HCN51_04455</name>
</gene>
<dbReference type="PANTHER" id="PTHR46553">
    <property type="entry name" value="ADENINE NUCLEOTIDE ALPHA HYDROLASES-LIKE SUPERFAMILY PROTEIN"/>
    <property type="match status" value="1"/>
</dbReference>
<evidence type="ECO:0000313" key="3">
    <source>
        <dbReference type="EMBL" id="NJP88717.1"/>
    </source>
</evidence>
<dbReference type="PRINTS" id="PR01438">
    <property type="entry name" value="UNVRSLSTRESS"/>
</dbReference>
<dbReference type="EMBL" id="JAATEP010000002">
    <property type="protein sequence ID" value="NJP88717.1"/>
    <property type="molecule type" value="Genomic_DNA"/>
</dbReference>
<sequence length="301" mass="32013">MDTGDLGVVVGYEDSPSAREALRWGAAEAGGRGLPLTVCHAWDWPYHEWPGELVPLELVRRPARRLVGAAVAWVGRHHPDVRVITLTDRGSPSVLLAEVSADAAMIVLGTRGYGEVRGLAAGSVTGHVTARARCPVIVMRGSAERGSPERDPGEVLVGFDGSPSSRAALAFGAERARRLGVPVRALIARREWDRGADTQELRVQVRGLAWDELDHWLRACPELRAEVEAVDEPVRRALLRAARTAGLLVVGTRGLGELRGLLHGSVSQAMVHHAPCPVAVVPEPYGGGRTVTLAPLATGAG</sequence>
<name>A0ABX1AX22_9ACTN</name>
<evidence type="ECO:0000259" key="2">
    <source>
        <dbReference type="Pfam" id="PF00582"/>
    </source>
</evidence>
<evidence type="ECO:0000256" key="1">
    <source>
        <dbReference type="ARBA" id="ARBA00008791"/>
    </source>
</evidence>
<dbReference type="Gene3D" id="3.40.50.620">
    <property type="entry name" value="HUPs"/>
    <property type="match status" value="2"/>
</dbReference>
<dbReference type="RefSeq" id="WP_168007031.1">
    <property type="nucleotide sequence ID" value="NZ_JAATEP010000002.1"/>
</dbReference>
<evidence type="ECO:0000313" key="4">
    <source>
        <dbReference type="Proteomes" id="UP000696294"/>
    </source>
</evidence>
<dbReference type="Pfam" id="PF00582">
    <property type="entry name" value="Usp"/>
    <property type="match status" value="2"/>
</dbReference>
<organism evidence="3 4">
    <name type="scientific">Nonomuraea composti</name>
    <dbReference type="NCBI Taxonomy" id="2720023"/>
    <lineage>
        <taxon>Bacteria</taxon>
        <taxon>Bacillati</taxon>
        <taxon>Actinomycetota</taxon>
        <taxon>Actinomycetes</taxon>
        <taxon>Streptosporangiales</taxon>
        <taxon>Streptosporangiaceae</taxon>
        <taxon>Nonomuraea</taxon>
    </lineage>
</organism>
<feature type="domain" description="UspA" evidence="2">
    <location>
        <begin position="155"/>
        <end position="282"/>
    </location>
</feature>
<dbReference type="PANTHER" id="PTHR46553:SF29">
    <property type="entry name" value="OS10G0437500 PROTEIN"/>
    <property type="match status" value="1"/>
</dbReference>
<protein>
    <submittedName>
        <fullName evidence="3">Universal stress protein</fullName>
    </submittedName>
</protein>
<dbReference type="InterPro" id="IPR006016">
    <property type="entry name" value="UspA"/>
</dbReference>
<feature type="domain" description="UspA" evidence="2">
    <location>
        <begin position="8"/>
        <end position="140"/>
    </location>
</feature>
<dbReference type="SUPFAM" id="SSF52402">
    <property type="entry name" value="Adenine nucleotide alpha hydrolases-like"/>
    <property type="match status" value="2"/>
</dbReference>
<comment type="caution">
    <text evidence="3">The sequence shown here is derived from an EMBL/GenBank/DDBJ whole genome shotgun (WGS) entry which is preliminary data.</text>
</comment>
<keyword evidence="4" id="KW-1185">Reference proteome</keyword>
<reference evidence="3 4" key="1">
    <citation type="submission" date="2020-03" db="EMBL/GenBank/DDBJ databases">
        <title>WGS of actinomycetes isolated from Thailand.</title>
        <authorList>
            <person name="Thawai C."/>
        </authorList>
    </citation>
    <scope>NUCLEOTIDE SEQUENCE [LARGE SCALE GENOMIC DNA]</scope>
    <source>
        <strain evidence="3 4">FMUSA5-5</strain>
    </source>
</reference>